<sequence>MTKLLGRSHYNLNDRIEISSKMKILGHSRVIAALSSVRDLSKQINSKAISQSLRNPVLQSLRHLRDPKKENYSGFRVSQMSINGADAQRKNHFGDKKIVSNFWQKPSNVSDQKRDALIEKANDFLRRLDDVENVAHGSVNATLRKLNNHSRGMRAEQQYEAERLHDNIKESIKLTRGKIQGILQENNLLPHHKATSGKTKLSKSQYDKIIKHFDSIGEDIQSNLKSTKSRLDEIDKV</sequence>
<accession>E5AW36</accession>
<dbReference type="EMBL" id="FR687361">
    <property type="protein sequence ID" value="CBW77338.1"/>
    <property type="molecule type" value="Genomic_DNA"/>
</dbReference>
<reference evidence="1 2" key="2">
    <citation type="journal article" date="2011" name="J. Bacteriol.">
        <title>Complete genome sequence of Burkholderia rhizoxinica, an endosymbiont of Rhizopus microsporus.</title>
        <authorList>
            <person name="Lackner G."/>
            <person name="Moebius N."/>
            <person name="Partida-Martinez L."/>
            <person name="Hertweck C."/>
        </authorList>
    </citation>
    <scope>NUCLEOTIDE SEQUENCE [LARGE SCALE GENOMIC DNA]</scope>
    <source>
        <strain evidence="2">DSM 19002 / CIP 109453 / HKI 454</strain>
        <plasmid evidence="1 2">pBRH02</plasmid>
    </source>
</reference>
<dbReference type="Proteomes" id="UP000007437">
    <property type="component" value="Plasmid pBRH02"/>
</dbReference>
<gene>
    <name evidence="1" type="ordered locus">RBRH_04300</name>
</gene>
<proteinExistence type="predicted"/>
<organism evidence="1 2">
    <name type="scientific">Mycetohabitans rhizoxinica (strain DSM 19002 / CIP 109453 / HKI 454)</name>
    <name type="common">Paraburkholderia rhizoxinica</name>
    <dbReference type="NCBI Taxonomy" id="882378"/>
    <lineage>
        <taxon>Bacteria</taxon>
        <taxon>Pseudomonadati</taxon>
        <taxon>Pseudomonadota</taxon>
        <taxon>Betaproteobacteria</taxon>
        <taxon>Burkholderiales</taxon>
        <taxon>Burkholderiaceae</taxon>
        <taxon>Mycetohabitans</taxon>
    </lineage>
</organism>
<reference key="1">
    <citation type="submission" date="2010-09" db="EMBL/GenBank/DDBJ databases">
        <title>Complete genome sequence of Burkholderia rhizoxinica, the endosymbiont of the phytopathogenic fungus Rhizopus microsporus.</title>
        <authorList>
            <person name="Lackner G."/>
            <person name="Moebius N."/>
            <person name="Partida-Martinez L.P."/>
            <person name="Hertweck C."/>
        </authorList>
    </citation>
    <scope>NUCLEOTIDE SEQUENCE</scope>
    <source>
        <strain>HKI 454</strain>
    </source>
</reference>
<dbReference type="AlphaFoldDB" id="E5AW36"/>
<name>E5AW36_MYCRK</name>
<evidence type="ECO:0000313" key="1">
    <source>
        <dbReference type="EMBL" id="CBW77338.1"/>
    </source>
</evidence>
<dbReference type="KEGG" id="brh:RBRH_04300"/>
<dbReference type="RefSeq" id="WP_013436743.1">
    <property type="nucleotide sequence ID" value="NC_014723.1"/>
</dbReference>
<keyword evidence="1" id="KW-0614">Plasmid</keyword>
<protein>
    <submittedName>
        <fullName evidence="1">Uncharacterized protein</fullName>
    </submittedName>
</protein>
<dbReference type="HOGENOM" id="CLU_1168943_0_0_4"/>
<evidence type="ECO:0000313" key="2">
    <source>
        <dbReference type="Proteomes" id="UP000007437"/>
    </source>
</evidence>
<geneLocation type="plasmid" evidence="1 2">
    <name>pBRH02</name>
</geneLocation>